<feature type="repeat" description="ANK" evidence="3">
    <location>
        <begin position="1457"/>
        <end position="1489"/>
    </location>
</feature>
<dbReference type="Pfam" id="PF00023">
    <property type="entry name" value="Ank"/>
    <property type="match status" value="2"/>
</dbReference>
<dbReference type="GO" id="GO:0009116">
    <property type="term" value="P:nucleoside metabolic process"/>
    <property type="evidence" value="ECO:0007669"/>
    <property type="project" value="InterPro"/>
</dbReference>
<dbReference type="InterPro" id="IPR036770">
    <property type="entry name" value="Ankyrin_rpt-contain_sf"/>
</dbReference>
<feature type="domain" description="Nephrocystin 3-like N-terminal" evidence="6">
    <location>
        <begin position="418"/>
        <end position="583"/>
    </location>
</feature>
<feature type="region of interest" description="Disordered" evidence="4">
    <location>
        <begin position="942"/>
        <end position="961"/>
    </location>
</feature>
<evidence type="ECO:0000256" key="2">
    <source>
        <dbReference type="ARBA" id="ARBA00023043"/>
    </source>
</evidence>
<dbReference type="InterPro" id="IPR051165">
    <property type="entry name" value="Multifunctional_ANK_Repeat"/>
</dbReference>
<feature type="repeat" description="ANK" evidence="3">
    <location>
        <begin position="920"/>
        <end position="952"/>
    </location>
</feature>
<dbReference type="SMART" id="SM00248">
    <property type="entry name" value="ANK"/>
    <property type="match status" value="20"/>
</dbReference>
<evidence type="ECO:0000259" key="6">
    <source>
        <dbReference type="Pfam" id="PF24883"/>
    </source>
</evidence>
<dbReference type="Pfam" id="PF22939">
    <property type="entry name" value="WHD_GPIID"/>
    <property type="match status" value="1"/>
</dbReference>
<name>A0A1B8BA76_FUSPO</name>
<feature type="repeat" description="ANK" evidence="3">
    <location>
        <begin position="887"/>
        <end position="919"/>
    </location>
</feature>
<dbReference type="STRING" id="36050.A0A1B8BA76"/>
<feature type="repeat" description="ANK" evidence="3">
    <location>
        <begin position="1097"/>
        <end position="1129"/>
    </location>
</feature>
<dbReference type="PROSITE" id="PS50088">
    <property type="entry name" value="ANK_REPEAT"/>
    <property type="match status" value="14"/>
</dbReference>
<accession>A0A1B8BA76</accession>
<dbReference type="PANTHER" id="PTHR24123:SF33">
    <property type="entry name" value="PROTEIN HOS4"/>
    <property type="match status" value="1"/>
</dbReference>
<dbReference type="EMBL" id="LYXU01000001">
    <property type="protein sequence ID" value="OBS29612.1"/>
    <property type="molecule type" value="Genomic_DNA"/>
</dbReference>
<comment type="caution">
    <text evidence="7">The sequence shown here is derived from an EMBL/GenBank/DDBJ whole genome shotgun (WGS) entry which is preliminary data.</text>
</comment>
<feature type="repeat" description="ANK" evidence="3">
    <location>
        <begin position="1410"/>
        <end position="1439"/>
    </location>
</feature>
<reference evidence="7 8" key="1">
    <citation type="submission" date="2016-06" db="EMBL/GenBank/DDBJ databases">
        <title>Living apart together: crosstalk between the core and supernumerary genomes in a fungal plant pathogen.</title>
        <authorList>
            <person name="Vanheule A."/>
            <person name="Audenaert K."/>
            <person name="Warris S."/>
            <person name="Van De Geest H."/>
            <person name="Schijlen E."/>
            <person name="Hofte M."/>
            <person name="De Saeger S."/>
            <person name="Haesaert G."/>
            <person name="Waalwijk C."/>
            <person name="Van Der Lee T."/>
        </authorList>
    </citation>
    <scope>NUCLEOTIDE SEQUENCE [LARGE SCALE GENOMIC DNA]</scope>
    <source>
        <strain evidence="7 8">2516</strain>
    </source>
</reference>
<dbReference type="SUPFAM" id="SSF52540">
    <property type="entry name" value="P-loop containing nucleoside triphosphate hydrolases"/>
    <property type="match status" value="1"/>
</dbReference>
<dbReference type="PANTHER" id="PTHR24123">
    <property type="entry name" value="ANKYRIN REPEAT-CONTAINING"/>
    <property type="match status" value="1"/>
</dbReference>
<dbReference type="Gene3D" id="3.40.50.1580">
    <property type="entry name" value="Nucleoside phosphorylase domain"/>
    <property type="match status" value="1"/>
</dbReference>
<evidence type="ECO:0000256" key="1">
    <source>
        <dbReference type="ARBA" id="ARBA00022737"/>
    </source>
</evidence>
<feature type="repeat" description="ANK" evidence="3">
    <location>
        <begin position="1376"/>
        <end position="1398"/>
    </location>
</feature>
<evidence type="ECO:0000313" key="8">
    <source>
        <dbReference type="Proteomes" id="UP000091967"/>
    </source>
</evidence>
<evidence type="ECO:0000256" key="3">
    <source>
        <dbReference type="PROSITE-ProRule" id="PRU00023"/>
    </source>
</evidence>
<feature type="repeat" description="ANK" evidence="3">
    <location>
        <begin position="1224"/>
        <end position="1256"/>
    </location>
</feature>
<feature type="repeat" description="ANK" evidence="3">
    <location>
        <begin position="1148"/>
        <end position="1180"/>
    </location>
</feature>
<dbReference type="OMA" id="ICLEANQ"/>
<dbReference type="InterPro" id="IPR027417">
    <property type="entry name" value="P-loop_NTPase"/>
</dbReference>
<dbReference type="SUPFAM" id="SSF53167">
    <property type="entry name" value="Purine and uridine phosphorylases"/>
    <property type="match status" value="1"/>
</dbReference>
<feature type="repeat" description="ANK" evidence="3">
    <location>
        <begin position="957"/>
        <end position="989"/>
    </location>
</feature>
<feature type="repeat" description="ANK" evidence="3">
    <location>
        <begin position="1030"/>
        <end position="1062"/>
    </location>
</feature>
<evidence type="ECO:0000259" key="5">
    <source>
        <dbReference type="Pfam" id="PF22939"/>
    </source>
</evidence>
<dbReference type="InterPro" id="IPR056884">
    <property type="entry name" value="NPHP3-like_N"/>
</dbReference>
<dbReference type="PRINTS" id="PR01415">
    <property type="entry name" value="ANKYRIN"/>
</dbReference>
<dbReference type="PROSITE" id="PS50297">
    <property type="entry name" value="ANK_REP_REGION"/>
    <property type="match status" value="13"/>
</dbReference>
<evidence type="ECO:0000256" key="4">
    <source>
        <dbReference type="SAM" id="MobiDB-lite"/>
    </source>
</evidence>
<dbReference type="GO" id="GO:0003824">
    <property type="term" value="F:catalytic activity"/>
    <property type="evidence" value="ECO:0007669"/>
    <property type="project" value="InterPro"/>
</dbReference>
<dbReference type="SUPFAM" id="SSF48403">
    <property type="entry name" value="Ankyrin repeat"/>
    <property type="match status" value="3"/>
</dbReference>
<feature type="repeat" description="ANK" evidence="3">
    <location>
        <begin position="1583"/>
        <end position="1615"/>
    </location>
</feature>
<feature type="repeat" description="ANK" evidence="3">
    <location>
        <begin position="1294"/>
        <end position="1326"/>
    </location>
</feature>
<keyword evidence="2 3" id="KW-0040">ANK repeat</keyword>
<dbReference type="InterPro" id="IPR054471">
    <property type="entry name" value="GPIID_WHD"/>
</dbReference>
<dbReference type="Pfam" id="PF24883">
    <property type="entry name" value="NPHP3_N"/>
    <property type="match status" value="1"/>
</dbReference>
<evidence type="ECO:0000313" key="7">
    <source>
        <dbReference type="EMBL" id="OBS29612.1"/>
    </source>
</evidence>
<dbReference type="InterPro" id="IPR002110">
    <property type="entry name" value="Ankyrin_rpt"/>
</dbReference>
<dbReference type="Gene3D" id="1.25.40.20">
    <property type="entry name" value="Ankyrin repeat-containing domain"/>
    <property type="match status" value="5"/>
</dbReference>
<proteinExistence type="predicted"/>
<keyword evidence="1" id="KW-0677">Repeat</keyword>
<keyword evidence="8" id="KW-1185">Reference proteome</keyword>
<dbReference type="Pfam" id="PF12796">
    <property type="entry name" value="Ank_2"/>
    <property type="match status" value="6"/>
</dbReference>
<feature type="repeat" description="ANK" evidence="3">
    <location>
        <begin position="1329"/>
        <end position="1361"/>
    </location>
</feature>
<dbReference type="Proteomes" id="UP000091967">
    <property type="component" value="Unassembled WGS sequence"/>
</dbReference>
<feature type="domain" description="GPI inositol-deacylase winged helix" evidence="5">
    <location>
        <begin position="709"/>
        <end position="785"/>
    </location>
</feature>
<organism evidence="7 8">
    <name type="scientific">Fusarium poae</name>
    <dbReference type="NCBI Taxonomy" id="36050"/>
    <lineage>
        <taxon>Eukaryota</taxon>
        <taxon>Fungi</taxon>
        <taxon>Dikarya</taxon>
        <taxon>Ascomycota</taxon>
        <taxon>Pezizomycotina</taxon>
        <taxon>Sordariomycetes</taxon>
        <taxon>Hypocreomycetidae</taxon>
        <taxon>Hypocreales</taxon>
        <taxon>Nectriaceae</taxon>
        <taxon>Fusarium</taxon>
    </lineage>
</organism>
<gene>
    <name evidence="7" type="ORF">FPOA_03548</name>
</gene>
<dbReference type="InterPro" id="IPR035994">
    <property type="entry name" value="Nucleoside_phosphorylase_sf"/>
</dbReference>
<protein>
    <submittedName>
        <fullName evidence="7">Uncharacterized protein</fullName>
    </submittedName>
</protein>
<feature type="repeat" description="ANK" evidence="3">
    <location>
        <begin position="1187"/>
        <end position="1219"/>
    </location>
</feature>
<sequence length="1792" mass="196399">MAPTTRDTVATGQKRRIEVDLTEAPVNNKRSRDATTRDATTRDAATRDGYTIGWICALPKELTAAIAMLDQQHPTLPIPSEDNNAYTLGCIGEHNIVIAYLPKGITGNVAIATMASHMANSFPSIKLVLMVGIGSGIPSNEVRLGDVVVGTSSGMHPGVVKWQAGKVDGEDKFERTGALNNPPHAVLTGLTRLEAQQNLAGTKIPNYLEELKQKWPNIASTFLRHDSLEDLLFKSTYNHVVDCIPDSADEKDENEDDEHQGCRLCDRTMTVKRKPRDMLVHYGLIASGDTLITDAPSRNKLNKDLGGKVLCLEKEASGLKNNFPCLVVRGICDYADSHKNKDWQEHGCIVAAAFAKELLQYVHASDVAKERSVKDVHQTVTEASSGQKQDTATSDLDWIVKADYKMDQSRSLSLRQPGTGQWFLDTTEFQNWVSAPEQTLLCQGIPGAGKTILTSIVIDYLKSKIQNDRSIGLAYFYCNSKRYDKQTPYHVIASLFRQLAENISYSKKYLERLFGEFVTRQRFPTLRELISVFRRAVSEHSRVYVIIDGLNEYGETESSRESFLKLLAQLQHQNQISVFLTSRFDYGIRSEVGRAFDNTVETEIGAARDDIERFVEAKMNTLSLAVRDNTDLQKDIKEGITNCVDGMFLLAPVFFNLLVQQNSETEIRDQLKAFTYIDCRGQDGQVRALTKAFKQTMDRIEQQEPEQVSLAKQVIAWLAYAKRELTVTELQHALATSSLQRQVCESDLLSDATLGVACAGLVIIDEARKTIGLVHQTAQDYFRNNNETLVPMTEQDVARTCIAYLTFNEVKGKYFDHSKFEEALKPCPLYHYAANNWWRHALESCISGDELMTSINSNPTFMSSVDTLFITDNSRRKGYDRLGCRPSSFSALHLAAYCGLEDLVRRLLQTGHEVDPIDSSKRTPLSYAAKRGHEGTTQILLDSKADPNRSSTNRRSEPRTPVSFAAKYGHESVVRLLIAKGASVTNFDLLRAARGGHEPVVRLLTEKGLCVNYKHQPLPGFSASFHTKYDGKTAISLAAQKGHEAVVQYLLQNGADLGHEGLLEITPLSFAASSGNLTVVKLILDAATHLLNLVDIGAQTPLCYAARYGHNTVVRLLLEHGADKDINFENIEAEVNDGTRSAYECNMGGRSPLSYAAENGHTSVVKMLLAQGADPESQSSEINYWHYGRTPLSFAALHGHEAVVKLLLDENVCLDTPAKSVPYMGGTALSSAATNGHDSIVALLLQAGSNPEPPQAIGNTDAAPFSLAASGGHAAVEKMLLDVGVTQIDMPDSEGRTPLSHMAQNGHDENIRLLLQKGVNVNYHGTEEDDLTPLSFAAASGHASIVQLLLAHGANPDDRCTTGGRIIGMGTLIFSGGMTPLSFAVSNGHELVVRILLEQDNVNPDDRDDDNRTLLARAIENGHEAIVRLLLEKGADLEATFCINDWKPEGTDETDVTDVTPLMAAAVYDRLEITGILIYRGARLDCQDSSNYTALCCAVQNNSIGIVLLLLNSGAAIKPKHGGPTPLSLTTDIEMAELLIRYGDDVNFKDSTGRTPLSNAVKNENLCHLLLKNGADVDTQDHEGRTPLLIACLEGEERVATLLASRGANVNSKDHRGRTPLMEAAHSVTFGAVSVLLAASLFPDLGIDLDAGSAKVSWDKALEVFHHYEPNFESAARGVEALKKYQQRFSAFVKKGMITSDEVVQSNSQIFNASIGEQTESDRSLNVGPSISNNAQIEAAIDENWLTGMSEDFDLFSTSDSLEESWFSSQSTDWGMDGSIANQTGSSGDLGF</sequence>
<dbReference type="Gene3D" id="3.40.50.300">
    <property type="entry name" value="P-loop containing nucleotide triphosphate hydrolases"/>
    <property type="match status" value="1"/>
</dbReference>